<comment type="caution">
    <text evidence="1">The sequence shown here is derived from an EMBL/GenBank/DDBJ whole genome shotgun (WGS) entry which is preliminary data.</text>
</comment>
<name>A0ABR3M1C2_9TELE</name>
<evidence type="ECO:0000313" key="2">
    <source>
        <dbReference type="Proteomes" id="UP001558613"/>
    </source>
</evidence>
<keyword evidence="2" id="KW-1185">Reference proteome</keyword>
<organism evidence="1 2">
    <name type="scientific">Cirrhinus molitorella</name>
    <name type="common">mud carp</name>
    <dbReference type="NCBI Taxonomy" id="172907"/>
    <lineage>
        <taxon>Eukaryota</taxon>
        <taxon>Metazoa</taxon>
        <taxon>Chordata</taxon>
        <taxon>Craniata</taxon>
        <taxon>Vertebrata</taxon>
        <taxon>Euteleostomi</taxon>
        <taxon>Actinopterygii</taxon>
        <taxon>Neopterygii</taxon>
        <taxon>Teleostei</taxon>
        <taxon>Ostariophysi</taxon>
        <taxon>Cypriniformes</taxon>
        <taxon>Cyprinidae</taxon>
        <taxon>Labeoninae</taxon>
        <taxon>Labeonini</taxon>
        <taxon>Cirrhinus</taxon>
    </lineage>
</organism>
<dbReference type="Proteomes" id="UP001558613">
    <property type="component" value="Unassembled WGS sequence"/>
</dbReference>
<accession>A0ABR3M1C2</accession>
<proteinExistence type="predicted"/>
<gene>
    <name evidence="1" type="ORF">QQF64_011599</name>
</gene>
<dbReference type="EMBL" id="JAYMGO010000017">
    <property type="protein sequence ID" value="KAL1258355.1"/>
    <property type="molecule type" value="Genomic_DNA"/>
</dbReference>
<sequence>MWGERSFLRYRGELAKGKSHPVPRTLDALSAQSEQHGRFFPCHGQQLDIDDDYDEWVYAPLHHRGKQRTLSF</sequence>
<protein>
    <submittedName>
        <fullName evidence="1">Uncharacterized protein</fullName>
    </submittedName>
</protein>
<reference evidence="1 2" key="1">
    <citation type="submission" date="2023-09" db="EMBL/GenBank/DDBJ databases">
        <authorList>
            <person name="Wang M."/>
        </authorList>
    </citation>
    <scope>NUCLEOTIDE SEQUENCE [LARGE SCALE GENOMIC DNA]</scope>
    <source>
        <strain evidence="1">GT-2023</strain>
        <tissue evidence="1">Liver</tissue>
    </source>
</reference>
<evidence type="ECO:0000313" key="1">
    <source>
        <dbReference type="EMBL" id="KAL1258355.1"/>
    </source>
</evidence>